<sequence length="282" mass="30712">MRKTAALLTFLLVILAFAFPVLAAPGHKAVFVVGQGSYTVDGQDREMDAAPFVESDRTFVPVRYLAYALGIAEKDITWDVKTQTVTITAYDDGWATVVEMQIGVSVLTVIKEPPPGVMTFRYDRTVVQMGVSSLLKGGRVYLPARFVAEALGYEVGWELGSRAVLIGPKGDLPEPPQLLKPPVIHGIKLSPPSREVNGWYEVAGTVVFAADVTGAEHVEFRLSPTGTEAPVVLSRVDNDGRDGWTFTWEVPPEDLTMHLTVVASNSAGTSQEIINLYHEAKR</sequence>
<feature type="chain" id="PRO_5047493310" description="Copper amine oxidase-like N-terminal domain-containing protein" evidence="1">
    <location>
        <begin position="24"/>
        <end position="282"/>
    </location>
</feature>
<dbReference type="SUPFAM" id="SSF55383">
    <property type="entry name" value="Copper amine oxidase, domain N"/>
    <property type="match status" value="2"/>
</dbReference>
<dbReference type="InterPro" id="IPR012854">
    <property type="entry name" value="Cu_amine_oxidase-like_N"/>
</dbReference>
<organism evidence="3 4">
    <name type="scientific">Desulfofundulus luciae</name>
    <dbReference type="NCBI Taxonomy" id="74702"/>
    <lineage>
        <taxon>Bacteria</taxon>
        <taxon>Bacillati</taxon>
        <taxon>Bacillota</taxon>
        <taxon>Clostridia</taxon>
        <taxon>Eubacteriales</taxon>
        <taxon>Peptococcaceae</taxon>
        <taxon>Desulfofundulus</taxon>
    </lineage>
</organism>
<evidence type="ECO:0000259" key="2">
    <source>
        <dbReference type="Pfam" id="PF07833"/>
    </source>
</evidence>
<dbReference type="Pfam" id="PF07833">
    <property type="entry name" value="Cu_amine_oxidN1"/>
    <property type="match status" value="1"/>
</dbReference>
<dbReference type="Gene3D" id="3.30.457.10">
    <property type="entry name" value="Copper amine oxidase-like, N-terminal domain"/>
    <property type="match status" value="2"/>
</dbReference>
<dbReference type="EMBL" id="JAUSUX010000014">
    <property type="protein sequence ID" value="MDQ0286813.1"/>
    <property type="molecule type" value="Genomic_DNA"/>
</dbReference>
<dbReference type="Proteomes" id="UP001225644">
    <property type="component" value="Unassembled WGS sequence"/>
</dbReference>
<gene>
    <name evidence="3" type="ORF">J2Z49_001930</name>
</gene>
<evidence type="ECO:0000313" key="3">
    <source>
        <dbReference type="EMBL" id="MDQ0286813.1"/>
    </source>
</evidence>
<keyword evidence="4" id="KW-1185">Reference proteome</keyword>
<dbReference type="InterPro" id="IPR036582">
    <property type="entry name" value="Mao_N_sf"/>
</dbReference>
<name>A0ABU0B259_9FIRM</name>
<accession>A0ABU0B259</accession>
<protein>
    <recommendedName>
        <fullName evidence="2">Copper amine oxidase-like N-terminal domain-containing protein</fullName>
    </recommendedName>
</protein>
<evidence type="ECO:0000256" key="1">
    <source>
        <dbReference type="SAM" id="SignalP"/>
    </source>
</evidence>
<dbReference type="RefSeq" id="WP_307402437.1">
    <property type="nucleotide sequence ID" value="NZ_JAUSUX010000014.1"/>
</dbReference>
<reference evidence="3 4" key="1">
    <citation type="submission" date="2023-07" db="EMBL/GenBank/DDBJ databases">
        <title>Genomic Encyclopedia of Type Strains, Phase IV (KMG-IV): sequencing the most valuable type-strain genomes for metagenomic binning, comparative biology and taxonomic classification.</title>
        <authorList>
            <person name="Goeker M."/>
        </authorList>
    </citation>
    <scope>NUCLEOTIDE SEQUENCE [LARGE SCALE GENOMIC DNA]</scope>
    <source>
        <strain evidence="3 4">DSM 12396</strain>
    </source>
</reference>
<feature type="domain" description="Copper amine oxidase-like N-terminal" evidence="2">
    <location>
        <begin position="39"/>
        <end position="166"/>
    </location>
</feature>
<proteinExistence type="predicted"/>
<keyword evidence="1" id="KW-0732">Signal</keyword>
<feature type="signal peptide" evidence="1">
    <location>
        <begin position="1"/>
        <end position="23"/>
    </location>
</feature>
<evidence type="ECO:0000313" key="4">
    <source>
        <dbReference type="Proteomes" id="UP001225644"/>
    </source>
</evidence>
<comment type="caution">
    <text evidence="3">The sequence shown here is derived from an EMBL/GenBank/DDBJ whole genome shotgun (WGS) entry which is preliminary data.</text>
</comment>